<dbReference type="PaxDb" id="6239-F09C6.16"/>
<evidence type="ECO:0000313" key="3">
    <source>
        <dbReference type="Proteomes" id="UP000001940"/>
    </source>
</evidence>
<feature type="transmembrane region" description="Helical" evidence="1">
    <location>
        <begin position="27"/>
        <end position="45"/>
    </location>
</feature>
<dbReference type="SMR" id="A9UJP3"/>
<dbReference type="AlphaFoldDB" id="A9UJP3"/>
<dbReference type="Bgee" id="WBGene00077493">
    <property type="expression patterns" value="Expressed in embryo"/>
</dbReference>
<dbReference type="HOGENOM" id="CLU_834795_0_0_1"/>
<sequence>MNQTERNIRWISSESPGLDWQSTVPNLILKLNLFLLPVHFLLSLFHFKILWCLRSQVIYIFHLSICLTNLIYILTSWYPAFLHFLRPVEEYCYRSYTYFEITVQLIFGTIRDSTIIYSNWIICYMAVYSGLGVFLETFQSSKVAFWNCVVVMVLSVFGAINLWTKHKIREVTLDFGCEISFIALPEIRYAVVTPADYDRMYLMVLNLIRGVIRGPCYLYPAVLGFLLIMLIVVMLKPGDRSQKTSSIVLSLCQTFTMLACKLPDILIPFLHNLVNEKSLRETTAQIAAWSTVAIIINQYLQIIICIVVSAKYRESGKMVFRRSERVVGVGGLQ</sequence>
<feature type="transmembrane region" description="Helical" evidence="1">
    <location>
        <begin position="217"/>
        <end position="235"/>
    </location>
</feature>
<gene>
    <name evidence="2" type="ORF">CELE_F09C6.16</name>
    <name evidence="2 4" type="ORF">F09C6.16</name>
</gene>
<accession>A9UJP3</accession>
<protein>
    <submittedName>
        <fullName evidence="2">Seven transmembrane MLO family protein</fullName>
    </submittedName>
</protein>
<dbReference type="InParanoid" id="A9UJP3"/>
<keyword evidence="1" id="KW-0472">Membrane</keyword>
<name>A9UJP3_CAEEL</name>
<dbReference type="CTD" id="6418717"/>
<dbReference type="GeneID" id="6418717"/>
<feature type="transmembrane region" description="Helical" evidence="1">
    <location>
        <begin position="57"/>
        <end position="78"/>
    </location>
</feature>
<evidence type="ECO:0000313" key="4">
    <source>
        <dbReference type="WormBase" id="F09C6.16"/>
    </source>
</evidence>
<keyword evidence="3" id="KW-1185">Reference proteome</keyword>
<dbReference type="InterPro" id="IPR019427">
    <property type="entry name" value="7TM_GPCR_serpentine_rcpt_Srw"/>
</dbReference>
<dbReference type="OrthoDB" id="10504512at2759"/>
<dbReference type="eggNOG" id="ENOG502THXC">
    <property type="taxonomic scope" value="Eukaryota"/>
</dbReference>
<proteinExistence type="predicted"/>
<dbReference type="PANTHER" id="PTHR22751">
    <property type="entry name" value="G-PROTEIN COUPLED RECEPTOR-RELATED"/>
    <property type="match status" value="1"/>
</dbReference>
<feature type="transmembrane region" description="Helical" evidence="1">
    <location>
        <begin position="115"/>
        <end position="135"/>
    </location>
</feature>
<dbReference type="EMBL" id="BX284605">
    <property type="protein sequence ID" value="CAP59525.1"/>
    <property type="molecule type" value="Genomic_DNA"/>
</dbReference>
<dbReference type="Pfam" id="PF10324">
    <property type="entry name" value="7TM_GPCR_Srw"/>
    <property type="match status" value="1"/>
</dbReference>
<dbReference type="UCSC" id="F09C6.16">
    <property type="organism name" value="c. elegans"/>
</dbReference>
<dbReference type="GO" id="GO:0008528">
    <property type="term" value="F:G protein-coupled peptide receptor activity"/>
    <property type="evidence" value="ECO:0007669"/>
    <property type="project" value="InterPro"/>
</dbReference>
<evidence type="ECO:0000256" key="1">
    <source>
        <dbReference type="SAM" id="Phobius"/>
    </source>
</evidence>
<feature type="transmembrane region" description="Helical" evidence="1">
    <location>
        <begin position="286"/>
        <end position="312"/>
    </location>
</feature>
<dbReference type="AGR" id="WB:WBGene00077493"/>
<dbReference type="SUPFAM" id="SSF81321">
    <property type="entry name" value="Family A G protein-coupled receptor-like"/>
    <property type="match status" value="1"/>
</dbReference>
<feature type="transmembrane region" description="Helical" evidence="1">
    <location>
        <begin position="144"/>
        <end position="163"/>
    </location>
</feature>
<dbReference type="RefSeq" id="NP_001122903.1">
    <property type="nucleotide sequence ID" value="NM_001129431.1"/>
</dbReference>
<dbReference type="PANTHER" id="PTHR22751:SF287">
    <property type="entry name" value="G-PROTEIN COUPLED RECEPTORS FAMILY 1 PROFILE DOMAIN-CONTAINING PROTEIN-RELATED"/>
    <property type="match status" value="1"/>
</dbReference>
<dbReference type="Proteomes" id="UP000001940">
    <property type="component" value="Chromosome V"/>
</dbReference>
<dbReference type="WormBase" id="F09C6.16">
    <property type="protein sequence ID" value="CE41994"/>
    <property type="gene ID" value="WBGene00077493"/>
</dbReference>
<reference evidence="2 3" key="1">
    <citation type="journal article" date="1998" name="Science">
        <title>Genome sequence of the nematode C. elegans: a platform for investigating biology.</title>
        <authorList>
            <consortium name="The C. elegans sequencing consortium"/>
            <person name="Sulson J.E."/>
            <person name="Waterston R."/>
        </authorList>
    </citation>
    <scope>NUCLEOTIDE SEQUENCE [LARGE SCALE GENOMIC DNA]</scope>
    <source>
        <strain evidence="2 3">Bristol N2</strain>
    </source>
</reference>
<evidence type="ECO:0000313" key="2">
    <source>
        <dbReference type="EMBL" id="CAP59525.1"/>
    </source>
</evidence>
<keyword evidence="1" id="KW-1133">Transmembrane helix</keyword>
<dbReference type="OMA" id="TERNIRW"/>
<dbReference type="FunCoup" id="A9UJP3">
    <property type="interactions" value="227"/>
</dbReference>
<keyword evidence="1 2" id="KW-0812">Transmembrane</keyword>
<organism evidence="2 3">
    <name type="scientific">Caenorhabditis elegans</name>
    <dbReference type="NCBI Taxonomy" id="6239"/>
    <lineage>
        <taxon>Eukaryota</taxon>
        <taxon>Metazoa</taxon>
        <taxon>Ecdysozoa</taxon>
        <taxon>Nematoda</taxon>
        <taxon>Chromadorea</taxon>
        <taxon>Rhabditida</taxon>
        <taxon>Rhabditina</taxon>
        <taxon>Rhabditomorpha</taxon>
        <taxon>Rhabditoidea</taxon>
        <taxon>Rhabditidae</taxon>
        <taxon>Peloderinae</taxon>
        <taxon>Caenorhabditis</taxon>
    </lineage>
</organism>
<dbReference type="KEGG" id="cel:CELE_F09C6.16"/>